<dbReference type="InterPro" id="IPR008936">
    <property type="entry name" value="Rho_GTPase_activation_prot"/>
</dbReference>
<feature type="coiled-coil region" evidence="3">
    <location>
        <begin position="164"/>
        <end position="191"/>
    </location>
</feature>
<comment type="caution">
    <text evidence="6">The sequence shown here is derived from an EMBL/GenBank/DDBJ whole genome shotgun (WGS) entry which is preliminary data.</text>
</comment>
<dbReference type="PANTHER" id="PTHR14130">
    <property type="entry name" value="3BP-1 RELATED RHOGAP"/>
    <property type="match status" value="1"/>
</dbReference>
<dbReference type="Proteomes" id="UP001151699">
    <property type="component" value="Chromosome C"/>
</dbReference>
<keyword evidence="7" id="KW-1185">Reference proteome</keyword>
<dbReference type="Gene3D" id="1.10.555.10">
    <property type="entry name" value="Rho GTPase activation protein"/>
    <property type="match status" value="1"/>
</dbReference>
<dbReference type="AlphaFoldDB" id="A0A9Q0MQK5"/>
<dbReference type="GO" id="GO:0032956">
    <property type="term" value="P:regulation of actin cytoskeleton organization"/>
    <property type="evidence" value="ECO:0007669"/>
    <property type="project" value="TreeGrafter"/>
</dbReference>
<dbReference type="PANTHER" id="PTHR14130:SF14">
    <property type="entry name" value="RHO GTPASE-ACTIVATING PROTEIN 92B"/>
    <property type="match status" value="1"/>
</dbReference>
<feature type="compositionally biased region" description="Polar residues" evidence="4">
    <location>
        <begin position="717"/>
        <end position="732"/>
    </location>
</feature>
<feature type="compositionally biased region" description="Basic and acidic residues" evidence="4">
    <location>
        <begin position="671"/>
        <end position="702"/>
    </location>
</feature>
<gene>
    <name evidence="6" type="primary">RhoGAP92B</name>
    <name evidence="6" type="ORF">Bhyg_14756</name>
</gene>
<sequence length="862" mass="96755">MKKQLHKIKIAAENFSRPVKPDKNSEEILTADKQVERYKDVLEKITKKFTQNPGISADANDPVARDKRCKKVHEYRLAQAMEESSKDLSDGLLKNVLESCADLEKRIASEIVSNECNVENDVTKKLTNIMETNISAIQKQKRIVTKLMQDNESAKHKYQAALRVNDNASRINQLKEEQEECENKLEKERDIWAAEMFELIAEEENMVSYIINYVKQQEIYYKTALKDIERAMRRMDGLLLESNKRIFKVSLEEHLVVTRRQISQVIELCVCCLLEKGLYEEGLLRVGCAATKLRRLKSVINANYITAAFPAEYLDVHVIAGVLKSYLRGLPEPLLTFDLYSDFVAAAQQPTEDKRKRAILNAVNQLPTGHYYNLRYLTKFLSVLAQKSQFNKMSSQNIAIVMSPNLLWPAETFETDYVQEVNSTAAVNTIVELLVSDWNFFFDGEIEFYMTLTRDELFPDNGGFPFDKDPDSMTKSLHVTGSATVSYQTHSRSSSHDASLVLIDDTIKPSQSNSSLSDNSSPPQSSPKAVVRRKRNKQVAPTPPPTQHLPQPRSTFTENILNAKTKLIKANSDSMHSTHAETADDPFDGTMKPPESKADGSSQTTTVIRAKRFGSNDNLSKPDKPPRPAQSAVECQTLNRNTYRTKNERTIKPVALPRTTLITARSNENLSDAKQHEEEHESITYREKTDTSVTEKPDKPAIPERPISLMRPPSFKGTVSQSQDNVHTTTDAPIKKTQSFRSSADSKTLNGGSSLTTLERTHIYNVDKKQVAIIDVGDNNSNGKHQVVGDTKSNAVPPASIGAVNNDEKPIDNNMSQSQTEAPIHYVPPSPRGFDPKIKRPQIPAPPPPTNRPKSDGDSTNL</sequence>
<organism evidence="6 7">
    <name type="scientific">Pseudolycoriella hygida</name>
    <dbReference type="NCBI Taxonomy" id="35572"/>
    <lineage>
        <taxon>Eukaryota</taxon>
        <taxon>Metazoa</taxon>
        <taxon>Ecdysozoa</taxon>
        <taxon>Arthropoda</taxon>
        <taxon>Hexapoda</taxon>
        <taxon>Insecta</taxon>
        <taxon>Pterygota</taxon>
        <taxon>Neoptera</taxon>
        <taxon>Endopterygota</taxon>
        <taxon>Diptera</taxon>
        <taxon>Nematocera</taxon>
        <taxon>Sciaroidea</taxon>
        <taxon>Sciaridae</taxon>
        <taxon>Pseudolycoriella</taxon>
    </lineage>
</organism>
<feature type="compositionally biased region" description="Basic and acidic residues" evidence="4">
    <location>
        <begin position="853"/>
        <end position="862"/>
    </location>
</feature>
<dbReference type="GO" id="GO:0005096">
    <property type="term" value="F:GTPase activator activity"/>
    <property type="evidence" value="ECO:0007669"/>
    <property type="project" value="UniProtKB-KW"/>
</dbReference>
<evidence type="ECO:0000313" key="7">
    <source>
        <dbReference type="Proteomes" id="UP001151699"/>
    </source>
</evidence>
<dbReference type="PROSITE" id="PS50238">
    <property type="entry name" value="RHOGAP"/>
    <property type="match status" value="1"/>
</dbReference>
<name>A0A9Q0MQK5_9DIPT</name>
<dbReference type="SUPFAM" id="SSF48350">
    <property type="entry name" value="GTPase activation domain, GAP"/>
    <property type="match status" value="1"/>
</dbReference>
<accession>A0A9Q0MQK5</accession>
<feature type="domain" description="Rho-GAP" evidence="5">
    <location>
        <begin position="249"/>
        <end position="442"/>
    </location>
</feature>
<evidence type="ECO:0000256" key="2">
    <source>
        <dbReference type="ARBA" id="ARBA00022553"/>
    </source>
</evidence>
<dbReference type="InterPro" id="IPR000198">
    <property type="entry name" value="RhoGAP_dom"/>
</dbReference>
<reference evidence="6" key="1">
    <citation type="submission" date="2022-07" db="EMBL/GenBank/DDBJ databases">
        <authorList>
            <person name="Trinca V."/>
            <person name="Uliana J.V.C."/>
            <person name="Torres T.T."/>
            <person name="Ward R.J."/>
            <person name="Monesi N."/>
        </authorList>
    </citation>
    <scope>NUCLEOTIDE SEQUENCE</scope>
    <source>
        <strain evidence="6">HSMRA1968</strain>
        <tissue evidence="6">Whole embryos</tissue>
    </source>
</reference>
<evidence type="ECO:0000313" key="6">
    <source>
        <dbReference type="EMBL" id="KAJ6636168.1"/>
    </source>
</evidence>
<keyword evidence="2" id="KW-0597">Phosphoprotein</keyword>
<proteinExistence type="predicted"/>
<dbReference type="GO" id="GO:0005737">
    <property type="term" value="C:cytoplasm"/>
    <property type="evidence" value="ECO:0007669"/>
    <property type="project" value="InterPro"/>
</dbReference>
<dbReference type="InterPro" id="IPR004148">
    <property type="entry name" value="BAR_dom"/>
</dbReference>
<dbReference type="GO" id="GO:0035020">
    <property type="term" value="P:regulation of Rac protein signal transduction"/>
    <property type="evidence" value="ECO:0007669"/>
    <property type="project" value="TreeGrafter"/>
</dbReference>
<evidence type="ECO:0000259" key="5">
    <source>
        <dbReference type="PROSITE" id="PS50238"/>
    </source>
</evidence>
<dbReference type="SUPFAM" id="SSF103657">
    <property type="entry name" value="BAR/IMD domain-like"/>
    <property type="match status" value="1"/>
</dbReference>
<feature type="region of interest" description="Disordered" evidence="4">
    <location>
        <begin position="508"/>
        <end position="554"/>
    </location>
</feature>
<feature type="region of interest" description="Disordered" evidence="4">
    <location>
        <begin position="569"/>
        <end position="633"/>
    </location>
</feature>
<dbReference type="Pfam" id="PF03114">
    <property type="entry name" value="BAR"/>
    <property type="match status" value="1"/>
</dbReference>
<evidence type="ECO:0000256" key="4">
    <source>
        <dbReference type="SAM" id="MobiDB-lite"/>
    </source>
</evidence>
<evidence type="ECO:0000256" key="3">
    <source>
        <dbReference type="SAM" id="Coils"/>
    </source>
</evidence>
<dbReference type="SMART" id="SM00324">
    <property type="entry name" value="RhoGAP"/>
    <property type="match status" value="1"/>
</dbReference>
<dbReference type="GO" id="GO:0007165">
    <property type="term" value="P:signal transduction"/>
    <property type="evidence" value="ECO:0007669"/>
    <property type="project" value="InterPro"/>
</dbReference>
<protein>
    <submittedName>
        <fullName evidence="6">Rho GTPase-activating protein 92B</fullName>
    </submittedName>
</protein>
<feature type="region of interest" description="Disordered" evidence="4">
    <location>
        <begin position="778"/>
        <end position="862"/>
    </location>
</feature>
<dbReference type="FunFam" id="1.10.555.10:FF:000001">
    <property type="entry name" value="Rho GTPase activating protein 44"/>
    <property type="match status" value="1"/>
</dbReference>
<dbReference type="InterPro" id="IPR027267">
    <property type="entry name" value="AH/BAR_dom_sf"/>
</dbReference>
<keyword evidence="3" id="KW-0175">Coiled coil</keyword>
<feature type="compositionally biased region" description="Low complexity" evidence="4">
    <location>
        <begin position="509"/>
        <end position="527"/>
    </location>
</feature>
<dbReference type="OrthoDB" id="19923at2759"/>
<dbReference type="EMBL" id="WJQU01000004">
    <property type="protein sequence ID" value="KAJ6636168.1"/>
    <property type="molecule type" value="Genomic_DNA"/>
</dbReference>
<feature type="region of interest" description="Disordered" evidence="4">
    <location>
        <begin position="667"/>
        <end position="732"/>
    </location>
</feature>
<evidence type="ECO:0000256" key="1">
    <source>
        <dbReference type="ARBA" id="ARBA00022468"/>
    </source>
</evidence>
<keyword evidence="1" id="KW-0343">GTPase activation</keyword>
<dbReference type="Gene3D" id="1.20.1270.60">
    <property type="entry name" value="Arfaptin homology (AH) domain/BAR domain"/>
    <property type="match status" value="1"/>
</dbReference>
<dbReference type="Pfam" id="PF00620">
    <property type="entry name" value="RhoGAP"/>
    <property type="match status" value="1"/>
</dbReference>
<dbReference type="InterPro" id="IPR047165">
    <property type="entry name" value="RHG17/44/SH3BP1-like"/>
</dbReference>